<dbReference type="InterPro" id="IPR018592">
    <property type="entry name" value="DUF2024"/>
</dbReference>
<dbReference type="OrthoDB" id="9795699at2"/>
<evidence type="ECO:0000313" key="2">
    <source>
        <dbReference type="Proteomes" id="UP000029868"/>
    </source>
</evidence>
<protein>
    <recommendedName>
        <fullName evidence="3">DUF2024 domain-containing protein</fullName>
    </recommendedName>
</protein>
<dbReference type="Proteomes" id="UP000029868">
    <property type="component" value="Unassembled WGS sequence"/>
</dbReference>
<accession>A0A099KN92</accession>
<organism evidence="1 2">
    <name type="scientific">Colwellia psychrerythraea</name>
    <name type="common">Vibrio psychroerythus</name>
    <dbReference type="NCBI Taxonomy" id="28229"/>
    <lineage>
        <taxon>Bacteria</taxon>
        <taxon>Pseudomonadati</taxon>
        <taxon>Pseudomonadota</taxon>
        <taxon>Gammaproteobacteria</taxon>
        <taxon>Alteromonadales</taxon>
        <taxon>Colwelliaceae</taxon>
        <taxon>Colwellia</taxon>
    </lineage>
</organism>
<evidence type="ECO:0008006" key="3">
    <source>
        <dbReference type="Google" id="ProtNLM"/>
    </source>
</evidence>
<gene>
    <name evidence="1" type="ORF">GAB14E_3162</name>
</gene>
<dbReference type="InterPro" id="IPR023122">
    <property type="entry name" value="NE1680-like_sf"/>
</dbReference>
<dbReference type="SUPFAM" id="SSF160766">
    <property type="entry name" value="NE1680-like"/>
    <property type="match status" value="1"/>
</dbReference>
<sequence>MQIHIYDTHVHTASGQYIHFDVLVNSDNVNQVDRYAKQYLASLGIQIDSIKQSRCNFCHSEAANPEVQNNITNHGHSIIRL</sequence>
<dbReference type="Gene3D" id="3.10.510.10">
    <property type="entry name" value="NE1680-like"/>
    <property type="match status" value="1"/>
</dbReference>
<evidence type="ECO:0000313" key="1">
    <source>
        <dbReference type="EMBL" id="KGJ91680.1"/>
    </source>
</evidence>
<proteinExistence type="predicted"/>
<dbReference type="Pfam" id="PF09630">
    <property type="entry name" value="DUF2024"/>
    <property type="match status" value="1"/>
</dbReference>
<dbReference type="EMBL" id="JQEC01000040">
    <property type="protein sequence ID" value="KGJ91680.1"/>
    <property type="molecule type" value="Genomic_DNA"/>
</dbReference>
<dbReference type="AlphaFoldDB" id="A0A099KN92"/>
<dbReference type="RefSeq" id="WP_033082898.1">
    <property type="nucleotide sequence ID" value="NZ_JQEC01000040.1"/>
</dbReference>
<comment type="caution">
    <text evidence="1">The sequence shown here is derived from an EMBL/GenBank/DDBJ whole genome shotgun (WGS) entry which is preliminary data.</text>
</comment>
<reference evidence="1 2" key="1">
    <citation type="submission" date="2014-08" db="EMBL/GenBank/DDBJ databases">
        <title>Genomic and Phenotypic Diversity of Colwellia psychrerythraea strains from Disparate Marine Basins.</title>
        <authorList>
            <person name="Techtmann S.M."/>
            <person name="Stelling S.C."/>
            <person name="Utturkar S.M."/>
            <person name="Alshibli N."/>
            <person name="Harris A."/>
            <person name="Brown S.D."/>
            <person name="Hazen T.C."/>
        </authorList>
    </citation>
    <scope>NUCLEOTIDE SEQUENCE [LARGE SCALE GENOMIC DNA]</scope>
    <source>
        <strain evidence="1 2">GAB14E</strain>
    </source>
</reference>
<dbReference type="PATRIC" id="fig|28229.3.peg.2881"/>
<name>A0A099KN92_COLPS</name>